<reference evidence="1 2" key="1">
    <citation type="journal article" date="2010" name="Stand. Genomic Sci.">
        <title>Complete genome sequence of Planctomyces limnophilus type strain (Mu 290).</title>
        <authorList>
            <person name="Labutti K."/>
            <person name="Sikorski J."/>
            <person name="Schneider S."/>
            <person name="Nolan M."/>
            <person name="Lucas S."/>
            <person name="Glavina Del Rio T."/>
            <person name="Tice H."/>
            <person name="Cheng J.F."/>
            <person name="Goodwin L."/>
            <person name="Pitluck S."/>
            <person name="Liolios K."/>
            <person name="Ivanova N."/>
            <person name="Mavromatis K."/>
            <person name="Mikhailova N."/>
            <person name="Pati A."/>
            <person name="Chen A."/>
            <person name="Palaniappan K."/>
            <person name="Land M."/>
            <person name="Hauser L."/>
            <person name="Chang Y.J."/>
            <person name="Jeffries C.D."/>
            <person name="Tindall B.J."/>
            <person name="Rohde M."/>
            <person name="Goker M."/>
            <person name="Woyke T."/>
            <person name="Bristow J."/>
            <person name="Eisen J.A."/>
            <person name="Markowitz V."/>
            <person name="Hugenholtz P."/>
            <person name="Kyrpides N.C."/>
            <person name="Klenk H.P."/>
            <person name="Lapidus A."/>
        </authorList>
    </citation>
    <scope>NUCLEOTIDE SEQUENCE [LARGE SCALE GENOMIC DNA]</scope>
    <source>
        <strain evidence="2">ATCC 43296 / DSM 3776 / IFAM 1008 / 290</strain>
    </source>
</reference>
<name>D5SWJ5_PLAL2</name>
<dbReference type="Proteomes" id="UP000002220">
    <property type="component" value="Chromosome"/>
</dbReference>
<keyword evidence="2" id="KW-1185">Reference proteome</keyword>
<sequence length="83" mass="8994">MASPFPRTSQSTTCRNELDRHAEKIDNFIPHPQSVMGQCGLATVEYPPTGKAQAVVLFESTAYKLLSGAGLCGISKPSRSPWE</sequence>
<dbReference type="KEGG" id="plm:Plim_3776"/>
<organism evidence="1 2">
    <name type="scientific">Planctopirus limnophila (strain ATCC 43296 / DSM 3776 / IFAM 1008 / Mu 290)</name>
    <name type="common">Planctomyces limnophilus</name>
    <dbReference type="NCBI Taxonomy" id="521674"/>
    <lineage>
        <taxon>Bacteria</taxon>
        <taxon>Pseudomonadati</taxon>
        <taxon>Planctomycetota</taxon>
        <taxon>Planctomycetia</taxon>
        <taxon>Planctomycetales</taxon>
        <taxon>Planctomycetaceae</taxon>
        <taxon>Planctopirus</taxon>
    </lineage>
</organism>
<evidence type="ECO:0000313" key="2">
    <source>
        <dbReference type="Proteomes" id="UP000002220"/>
    </source>
</evidence>
<proteinExistence type="predicted"/>
<dbReference type="STRING" id="521674.Plim_3776"/>
<dbReference type="HOGENOM" id="CLU_2539668_0_0_0"/>
<protein>
    <submittedName>
        <fullName evidence="1">Uncharacterized protein</fullName>
    </submittedName>
</protein>
<dbReference type="EMBL" id="CP001744">
    <property type="protein sequence ID" value="ADG69588.1"/>
    <property type="molecule type" value="Genomic_DNA"/>
</dbReference>
<dbReference type="AlphaFoldDB" id="D5SWJ5"/>
<evidence type="ECO:0000313" key="1">
    <source>
        <dbReference type="EMBL" id="ADG69588.1"/>
    </source>
</evidence>
<gene>
    <name evidence="1" type="ordered locus">Plim_3776</name>
</gene>
<accession>D5SWJ5</accession>